<keyword evidence="2" id="KW-1185">Reference proteome</keyword>
<organism evidence="1 2">
    <name type="scientific">Paraburkholderia ribeironis</name>
    <dbReference type="NCBI Taxonomy" id="1247936"/>
    <lineage>
        <taxon>Bacteria</taxon>
        <taxon>Pseudomonadati</taxon>
        <taxon>Pseudomonadota</taxon>
        <taxon>Betaproteobacteria</taxon>
        <taxon>Burkholderiales</taxon>
        <taxon>Burkholderiaceae</taxon>
        <taxon>Paraburkholderia</taxon>
    </lineage>
</organism>
<dbReference type="AlphaFoldDB" id="A0A1N7SLI7"/>
<dbReference type="EMBL" id="CYGX02000095">
    <property type="protein sequence ID" value="SIT48256.1"/>
    <property type="molecule type" value="Genomic_DNA"/>
</dbReference>
<evidence type="ECO:0000313" key="1">
    <source>
        <dbReference type="EMBL" id="SIT48256.1"/>
    </source>
</evidence>
<dbReference type="Proteomes" id="UP000187012">
    <property type="component" value="Unassembled WGS sequence"/>
</dbReference>
<evidence type="ECO:0000313" key="2">
    <source>
        <dbReference type="Proteomes" id="UP000187012"/>
    </source>
</evidence>
<name>A0A1N7SLI7_9BURK</name>
<sequence length="59" mass="6307">MRADRDAGAAARRGRVAIRSTTQAITAATVMQQIEATMTRVSHIALPTDPEKAKAPQAF</sequence>
<accession>A0A1N7SLI7</accession>
<reference evidence="1 2" key="1">
    <citation type="submission" date="2016-12" db="EMBL/GenBank/DDBJ databases">
        <authorList>
            <person name="Song W.-J."/>
            <person name="Kurnit D.M."/>
        </authorList>
    </citation>
    <scope>NUCLEOTIDE SEQUENCE [LARGE SCALE GENOMIC DNA]</scope>
    <source>
        <strain evidence="1 2">STM7296</strain>
    </source>
</reference>
<protein>
    <submittedName>
        <fullName evidence="1">Uncharacterized protein</fullName>
    </submittedName>
</protein>
<gene>
    <name evidence="1" type="ORF">BN2475_950055</name>
</gene>
<proteinExistence type="predicted"/>